<keyword evidence="1" id="KW-0472">Membrane</keyword>
<sequence>MIFLGPLYSFLAKHLATNINHFALVKLVIISLDKTIFYFLLFAFLRLLWLLLIRRRRSHLSESLVWVFTFYVMFLLAVTTFRESYFPWQLTFDWNRPLSDINLIFFKETWKLTKGTTLFDFVYNAFGNILCFIPFGFLFPNLIKKKKCILQTVFAGMVLSLFIETMQFGLNTGVSDIDDVFFNTIGAIFGYLVYIFIKKVTYSKNL</sequence>
<proteinExistence type="predicted"/>
<reference evidence="3 5" key="1">
    <citation type="submission" date="2019-09" db="EMBL/GenBank/DDBJ databases">
        <title>Draft genome sequence assemblies of isolates from the urinary tract.</title>
        <authorList>
            <person name="Mores C.R."/>
            <person name="Putonti C."/>
            <person name="Wolfe A.J."/>
        </authorList>
    </citation>
    <scope>NUCLEOTIDE SEQUENCE [LARGE SCALE GENOMIC DNA]</scope>
    <source>
        <strain evidence="3 5">UMB246</strain>
    </source>
</reference>
<reference evidence="4 6" key="2">
    <citation type="submission" date="2024-04" db="EMBL/GenBank/DDBJ databases">
        <title>Three lactobacilli isolated from voided urine samples from females with type 2 diabetes.</title>
        <authorList>
            <person name="Kula A."/>
            <person name="Stegman N."/>
            <person name="Putonti C."/>
        </authorList>
    </citation>
    <scope>NUCLEOTIDE SEQUENCE [LARGE SCALE GENOMIC DNA]</scope>
    <source>
        <strain evidence="4 6">1855</strain>
    </source>
</reference>
<evidence type="ECO:0000313" key="3">
    <source>
        <dbReference type="EMBL" id="KAA9321710.1"/>
    </source>
</evidence>
<dbReference type="InterPro" id="IPR053150">
    <property type="entry name" value="Teicoplanin_resist-assoc"/>
</dbReference>
<dbReference type="PANTHER" id="PTHR36834">
    <property type="entry name" value="MEMBRANE PROTEIN-RELATED"/>
    <property type="match status" value="1"/>
</dbReference>
<evidence type="ECO:0000259" key="2">
    <source>
        <dbReference type="Pfam" id="PF04892"/>
    </source>
</evidence>
<evidence type="ECO:0000256" key="1">
    <source>
        <dbReference type="SAM" id="Phobius"/>
    </source>
</evidence>
<dbReference type="Proteomes" id="UP001385848">
    <property type="component" value="Unassembled WGS sequence"/>
</dbReference>
<evidence type="ECO:0000313" key="4">
    <source>
        <dbReference type="EMBL" id="MEL0565898.1"/>
    </source>
</evidence>
<feature type="transmembrane region" description="Helical" evidence="1">
    <location>
        <begin position="64"/>
        <end position="81"/>
    </location>
</feature>
<gene>
    <name evidence="4" type="ORF">AAC431_08240</name>
    <name evidence="3" type="ORF">F6H94_06205</name>
</gene>
<dbReference type="GeneID" id="31743293"/>
<dbReference type="KEGG" id="lje:BUE77_06135"/>
<feature type="transmembrane region" description="Helical" evidence="1">
    <location>
        <begin position="121"/>
        <end position="139"/>
    </location>
</feature>
<feature type="domain" description="VanZ-like" evidence="2">
    <location>
        <begin position="68"/>
        <end position="197"/>
    </location>
</feature>
<accession>A0A5N1IEC5</accession>
<feature type="transmembrane region" description="Helical" evidence="1">
    <location>
        <begin position="35"/>
        <end position="52"/>
    </location>
</feature>
<keyword evidence="1" id="KW-0812">Transmembrane</keyword>
<dbReference type="EMBL" id="VYWW01000026">
    <property type="protein sequence ID" value="KAA9321710.1"/>
    <property type="molecule type" value="Genomic_DNA"/>
</dbReference>
<dbReference type="OrthoDB" id="4822551at2"/>
<keyword evidence="1" id="KW-1133">Transmembrane helix</keyword>
<evidence type="ECO:0000313" key="5">
    <source>
        <dbReference type="Proteomes" id="UP000327236"/>
    </source>
</evidence>
<dbReference type="PANTHER" id="PTHR36834:SF1">
    <property type="entry name" value="INTEGRAL MEMBRANE PROTEIN"/>
    <property type="match status" value="1"/>
</dbReference>
<feature type="transmembrane region" description="Helical" evidence="1">
    <location>
        <begin position="180"/>
        <end position="197"/>
    </location>
</feature>
<organism evidence="3 5">
    <name type="scientific">Lactobacillus jensenii</name>
    <dbReference type="NCBI Taxonomy" id="109790"/>
    <lineage>
        <taxon>Bacteria</taxon>
        <taxon>Bacillati</taxon>
        <taxon>Bacillota</taxon>
        <taxon>Bacilli</taxon>
        <taxon>Lactobacillales</taxon>
        <taxon>Lactobacillaceae</taxon>
        <taxon>Lactobacillus</taxon>
    </lineage>
</organism>
<protein>
    <submittedName>
        <fullName evidence="3">VanZ family protein</fullName>
    </submittedName>
</protein>
<keyword evidence="6" id="KW-1185">Reference proteome</keyword>
<dbReference type="Pfam" id="PF04892">
    <property type="entry name" value="VanZ"/>
    <property type="match status" value="1"/>
</dbReference>
<name>A0A5N1IEC5_LACJE</name>
<dbReference type="RefSeq" id="WP_034538888.1">
    <property type="nucleotide sequence ID" value="NZ_CATOUV010000001.1"/>
</dbReference>
<dbReference type="Proteomes" id="UP000327236">
    <property type="component" value="Unassembled WGS sequence"/>
</dbReference>
<dbReference type="EMBL" id="JBBVUL010000021">
    <property type="protein sequence ID" value="MEL0565898.1"/>
    <property type="molecule type" value="Genomic_DNA"/>
</dbReference>
<dbReference type="AlphaFoldDB" id="A0A5N1IEC5"/>
<evidence type="ECO:0000313" key="6">
    <source>
        <dbReference type="Proteomes" id="UP001385848"/>
    </source>
</evidence>
<feature type="transmembrane region" description="Helical" evidence="1">
    <location>
        <begin position="148"/>
        <end position="168"/>
    </location>
</feature>
<comment type="caution">
    <text evidence="3">The sequence shown here is derived from an EMBL/GenBank/DDBJ whole genome shotgun (WGS) entry which is preliminary data.</text>
</comment>
<dbReference type="InterPro" id="IPR006976">
    <property type="entry name" value="VanZ-like"/>
</dbReference>